<dbReference type="AlphaFoldDB" id="A0A9P8VUV0"/>
<sequence length="145" mass="16240">MGESLRGPAIGLIASAMLEAALQLVFSRRRQPRLQGHTYCKYTTSSSLQSEGSRALSMLRARPKKPSVTTSAVETFKRQIVHYIVESNVAFNAISHATFQRLIRTPIELIEAAIPLSQQIVKSWFMKDYSEPNNASNNRYSLPGR</sequence>
<name>A0A9P8VUV0_9HYPO</name>
<dbReference type="Proteomes" id="UP000777438">
    <property type="component" value="Unassembled WGS sequence"/>
</dbReference>
<evidence type="ECO:0000313" key="2">
    <source>
        <dbReference type="Proteomes" id="UP000777438"/>
    </source>
</evidence>
<proteinExistence type="predicted"/>
<dbReference type="EMBL" id="JAGPYM010000030">
    <property type="protein sequence ID" value="KAH6877308.1"/>
    <property type="molecule type" value="Genomic_DNA"/>
</dbReference>
<comment type="caution">
    <text evidence="1">The sequence shown here is derived from an EMBL/GenBank/DDBJ whole genome shotgun (WGS) entry which is preliminary data.</text>
</comment>
<evidence type="ECO:0000313" key="1">
    <source>
        <dbReference type="EMBL" id="KAH6877308.1"/>
    </source>
</evidence>
<protein>
    <submittedName>
        <fullName evidence="1">Uncharacterized protein</fullName>
    </submittedName>
</protein>
<keyword evidence="2" id="KW-1185">Reference proteome</keyword>
<organism evidence="1 2">
    <name type="scientific">Thelonectria olida</name>
    <dbReference type="NCBI Taxonomy" id="1576542"/>
    <lineage>
        <taxon>Eukaryota</taxon>
        <taxon>Fungi</taxon>
        <taxon>Dikarya</taxon>
        <taxon>Ascomycota</taxon>
        <taxon>Pezizomycotina</taxon>
        <taxon>Sordariomycetes</taxon>
        <taxon>Hypocreomycetidae</taxon>
        <taxon>Hypocreales</taxon>
        <taxon>Nectriaceae</taxon>
        <taxon>Thelonectria</taxon>
    </lineage>
</organism>
<reference evidence="1 2" key="1">
    <citation type="journal article" date="2021" name="Nat. Commun.">
        <title>Genetic determinants of endophytism in the Arabidopsis root mycobiome.</title>
        <authorList>
            <person name="Mesny F."/>
            <person name="Miyauchi S."/>
            <person name="Thiergart T."/>
            <person name="Pickel B."/>
            <person name="Atanasova L."/>
            <person name="Karlsson M."/>
            <person name="Huettel B."/>
            <person name="Barry K.W."/>
            <person name="Haridas S."/>
            <person name="Chen C."/>
            <person name="Bauer D."/>
            <person name="Andreopoulos W."/>
            <person name="Pangilinan J."/>
            <person name="LaButti K."/>
            <person name="Riley R."/>
            <person name="Lipzen A."/>
            <person name="Clum A."/>
            <person name="Drula E."/>
            <person name="Henrissat B."/>
            <person name="Kohler A."/>
            <person name="Grigoriev I.V."/>
            <person name="Martin F.M."/>
            <person name="Hacquard S."/>
        </authorList>
    </citation>
    <scope>NUCLEOTIDE SEQUENCE [LARGE SCALE GENOMIC DNA]</scope>
    <source>
        <strain evidence="1 2">MPI-CAGE-CH-0241</strain>
    </source>
</reference>
<accession>A0A9P8VUV0</accession>
<gene>
    <name evidence="1" type="ORF">B0T10DRAFT_464700</name>
</gene>